<protein>
    <submittedName>
        <fullName evidence="1">Uncharacterized protein</fullName>
    </submittedName>
</protein>
<dbReference type="Proteomes" id="UP000317638">
    <property type="component" value="Unassembled WGS sequence"/>
</dbReference>
<organism evidence="1 2">
    <name type="scientific">Tessaracoccus rhinocerotis</name>
    <dbReference type="NCBI Taxonomy" id="1689449"/>
    <lineage>
        <taxon>Bacteria</taxon>
        <taxon>Bacillati</taxon>
        <taxon>Actinomycetota</taxon>
        <taxon>Actinomycetes</taxon>
        <taxon>Propionibacteriales</taxon>
        <taxon>Propionibacteriaceae</taxon>
        <taxon>Tessaracoccus</taxon>
    </lineage>
</organism>
<dbReference type="EMBL" id="VKKG01000001">
    <property type="protein sequence ID" value="TRY20100.1"/>
    <property type="molecule type" value="Genomic_DNA"/>
</dbReference>
<dbReference type="RefSeq" id="WP_143937184.1">
    <property type="nucleotide sequence ID" value="NZ_VKKG01000001.1"/>
</dbReference>
<dbReference type="OrthoDB" id="3723918at2"/>
<evidence type="ECO:0000313" key="2">
    <source>
        <dbReference type="Proteomes" id="UP000317638"/>
    </source>
</evidence>
<sequence length="212" mass="22958">MHTLRLFAISIDAVRDIFGADPALAERLRAVAAARFAPPTRARPSGILGLFRRDRQLEVDPSRPLVSDVEALLAGGYISPDRTRQCWLVLLAWLEELSTAHAELAVRELDTLEFDLARAGLHSDNSLRNLAARQLGTILRPLPGQTVGYAKHSTAVDTLDALVSLGRTADEEFAAVIARTDPVRDLLTVVATGQDLDVVVVEVPPGETTPGR</sequence>
<dbReference type="AlphaFoldDB" id="A0A553K5X2"/>
<comment type="caution">
    <text evidence="1">The sequence shown here is derived from an EMBL/GenBank/DDBJ whole genome shotgun (WGS) entry which is preliminary data.</text>
</comment>
<gene>
    <name evidence="1" type="ORF">FOJ82_04335</name>
</gene>
<accession>A0A553K5X2</accession>
<keyword evidence="2" id="KW-1185">Reference proteome</keyword>
<reference evidence="1 2" key="1">
    <citation type="submission" date="2019-07" db="EMBL/GenBank/DDBJ databases">
        <authorList>
            <person name="Zhou L.-Y."/>
        </authorList>
    </citation>
    <scope>NUCLEOTIDE SEQUENCE [LARGE SCALE GENOMIC DNA]</scope>
    <source>
        <strain evidence="1 2">YIM 101269</strain>
    </source>
</reference>
<evidence type="ECO:0000313" key="1">
    <source>
        <dbReference type="EMBL" id="TRY20100.1"/>
    </source>
</evidence>
<proteinExistence type="predicted"/>
<name>A0A553K5X2_9ACTN</name>